<proteinExistence type="predicted"/>
<dbReference type="EnsemblMetazoa" id="ASIC008959-RA">
    <property type="protein sequence ID" value="ASIC008959-PA"/>
    <property type="gene ID" value="ASIC008959"/>
</dbReference>
<name>A0A084VTT3_ANOSI</name>
<accession>A0A084VTT3</accession>
<dbReference type="EMBL" id="KE525091">
    <property type="protein sequence ID" value="KFB41377.1"/>
    <property type="molecule type" value="Genomic_DNA"/>
</dbReference>
<reference evidence="1 3" key="1">
    <citation type="journal article" date="2014" name="BMC Genomics">
        <title>Genome sequence of Anopheles sinensis provides insight into genetics basis of mosquito competence for malaria parasites.</title>
        <authorList>
            <person name="Zhou D."/>
            <person name="Zhang D."/>
            <person name="Ding G."/>
            <person name="Shi L."/>
            <person name="Hou Q."/>
            <person name="Ye Y."/>
            <person name="Xu Y."/>
            <person name="Zhou H."/>
            <person name="Xiong C."/>
            <person name="Li S."/>
            <person name="Yu J."/>
            <person name="Hong S."/>
            <person name="Yu X."/>
            <person name="Zou P."/>
            <person name="Chen C."/>
            <person name="Chang X."/>
            <person name="Wang W."/>
            <person name="Lv Y."/>
            <person name="Sun Y."/>
            <person name="Ma L."/>
            <person name="Shen B."/>
            <person name="Zhu C."/>
        </authorList>
    </citation>
    <scope>NUCLEOTIDE SEQUENCE [LARGE SCALE GENOMIC DNA]</scope>
</reference>
<dbReference type="Proteomes" id="UP000030765">
    <property type="component" value="Unassembled WGS sequence"/>
</dbReference>
<evidence type="ECO:0000313" key="2">
    <source>
        <dbReference type="EnsemblMetazoa" id="ASIC008959-PA"/>
    </source>
</evidence>
<dbReference type="VEuPathDB" id="VectorBase:ASIC008959"/>
<reference evidence="2" key="2">
    <citation type="submission" date="2020-05" db="UniProtKB">
        <authorList>
            <consortium name="EnsemblMetazoa"/>
        </authorList>
    </citation>
    <scope>IDENTIFICATION</scope>
</reference>
<dbReference type="EMBL" id="ATLV01016472">
    <property type="status" value="NOT_ANNOTATED_CDS"/>
    <property type="molecule type" value="Genomic_DNA"/>
</dbReference>
<keyword evidence="3" id="KW-1185">Reference proteome</keyword>
<dbReference type="AlphaFoldDB" id="A0A084VTT3"/>
<evidence type="ECO:0000313" key="1">
    <source>
        <dbReference type="EMBL" id="KFB41377.1"/>
    </source>
</evidence>
<gene>
    <name evidence="1" type="ORF">ZHAS_00008959</name>
</gene>
<organism evidence="1">
    <name type="scientific">Anopheles sinensis</name>
    <name type="common">Mosquito</name>
    <dbReference type="NCBI Taxonomy" id="74873"/>
    <lineage>
        <taxon>Eukaryota</taxon>
        <taxon>Metazoa</taxon>
        <taxon>Ecdysozoa</taxon>
        <taxon>Arthropoda</taxon>
        <taxon>Hexapoda</taxon>
        <taxon>Insecta</taxon>
        <taxon>Pterygota</taxon>
        <taxon>Neoptera</taxon>
        <taxon>Endopterygota</taxon>
        <taxon>Diptera</taxon>
        <taxon>Nematocera</taxon>
        <taxon>Culicoidea</taxon>
        <taxon>Culicidae</taxon>
        <taxon>Anophelinae</taxon>
        <taxon>Anopheles</taxon>
    </lineage>
</organism>
<evidence type="ECO:0000313" key="3">
    <source>
        <dbReference type="Proteomes" id="UP000030765"/>
    </source>
</evidence>
<sequence>MVAASFPAAAPFYCPPKERSVCMMLLSVQKRKYVVASSDESRRHVTTSRNTGGSEQWRLWAVGFGHGVTAQCGACFEPESTDPGTDRGWKTIAERMAGFWKHLSCNQIENR</sequence>
<protein>
    <submittedName>
        <fullName evidence="1 2">Uncharacterized protein</fullName>
    </submittedName>
</protein>